<evidence type="ECO:0000313" key="3">
    <source>
        <dbReference type="Proteomes" id="UP000257144"/>
    </source>
</evidence>
<accession>A0A3D8GQ80</accession>
<dbReference type="InterPro" id="IPR029063">
    <property type="entry name" value="SAM-dependent_MTases_sf"/>
</dbReference>
<reference evidence="2 3" key="1">
    <citation type="submission" date="2018-07" db="EMBL/GenBank/DDBJ databases">
        <title>Bacillus sp. YLB-04 draft genome sequence.</title>
        <authorList>
            <person name="Yu L."/>
            <person name="Tang X."/>
        </authorList>
    </citation>
    <scope>NUCLEOTIDE SEQUENCE [LARGE SCALE GENOMIC DNA]</scope>
    <source>
        <strain evidence="2 3">YLB-04</strain>
    </source>
</reference>
<dbReference type="CDD" id="cd02440">
    <property type="entry name" value="AdoMet_MTases"/>
    <property type="match status" value="1"/>
</dbReference>
<comment type="caution">
    <text evidence="2">The sequence shown here is derived from an EMBL/GenBank/DDBJ whole genome shotgun (WGS) entry which is preliminary data.</text>
</comment>
<proteinExistence type="predicted"/>
<evidence type="ECO:0000259" key="1">
    <source>
        <dbReference type="Pfam" id="PF13649"/>
    </source>
</evidence>
<dbReference type="RefSeq" id="WP_115452122.1">
    <property type="nucleotide sequence ID" value="NZ_QNQT01000004.1"/>
</dbReference>
<protein>
    <recommendedName>
        <fullName evidence="1">Methyltransferase domain-containing protein</fullName>
    </recommendedName>
</protein>
<name>A0A3D8GQ80_9BACI</name>
<evidence type="ECO:0000313" key="2">
    <source>
        <dbReference type="EMBL" id="RDU36650.1"/>
    </source>
</evidence>
<dbReference type="SUPFAM" id="SSF53335">
    <property type="entry name" value="S-adenosyl-L-methionine-dependent methyltransferases"/>
    <property type="match status" value="1"/>
</dbReference>
<dbReference type="OrthoDB" id="9777497at2"/>
<organism evidence="2 3">
    <name type="scientific">Neobacillus piezotolerans</name>
    <dbReference type="NCBI Taxonomy" id="2259171"/>
    <lineage>
        <taxon>Bacteria</taxon>
        <taxon>Bacillati</taxon>
        <taxon>Bacillota</taxon>
        <taxon>Bacilli</taxon>
        <taxon>Bacillales</taxon>
        <taxon>Bacillaceae</taxon>
        <taxon>Neobacillus</taxon>
    </lineage>
</organism>
<feature type="domain" description="Methyltransferase" evidence="1">
    <location>
        <begin position="25"/>
        <end position="120"/>
    </location>
</feature>
<dbReference type="EMBL" id="QNQT01000004">
    <property type="protein sequence ID" value="RDU36650.1"/>
    <property type="molecule type" value="Genomic_DNA"/>
</dbReference>
<keyword evidence="3" id="KW-1185">Reference proteome</keyword>
<dbReference type="InterPro" id="IPR041698">
    <property type="entry name" value="Methyltransf_25"/>
</dbReference>
<sequence>MGIPVADRLRWAVEQLAVGPSDRLLEIGCGNGAAVSLICSSLEDGTILAVDQSAKRILSAMKRNTSYISEGKASFLASSFCEADLGQYIFDKIFAVNVNLFWMEAARELEIIKERLLPGGAVYLFNQPPNSNKVRDITERTTYNLQNAGFAVRSVIIGDQKPIPVLCVIGNHNG</sequence>
<gene>
    <name evidence="2" type="ORF">DRW41_11360</name>
</gene>
<dbReference type="Proteomes" id="UP000257144">
    <property type="component" value="Unassembled WGS sequence"/>
</dbReference>
<dbReference type="Pfam" id="PF13649">
    <property type="entry name" value="Methyltransf_25"/>
    <property type="match status" value="1"/>
</dbReference>
<dbReference type="AlphaFoldDB" id="A0A3D8GQ80"/>
<dbReference type="Gene3D" id="3.40.50.150">
    <property type="entry name" value="Vaccinia Virus protein VP39"/>
    <property type="match status" value="1"/>
</dbReference>